<evidence type="ECO:0000313" key="2">
    <source>
        <dbReference type="EMBL" id="MFC6261854.1"/>
    </source>
</evidence>
<keyword evidence="3" id="KW-1185">Reference proteome</keyword>
<gene>
    <name evidence="2" type="ORF">ACFP1C_13045</name>
</gene>
<protein>
    <submittedName>
        <fullName evidence="2">S-layer protein</fullName>
    </submittedName>
</protein>
<organism evidence="2 3">
    <name type="scientific">Levilactobacillus fujinensis</name>
    <dbReference type="NCBI Taxonomy" id="2486024"/>
    <lineage>
        <taxon>Bacteria</taxon>
        <taxon>Bacillati</taxon>
        <taxon>Bacillota</taxon>
        <taxon>Bacilli</taxon>
        <taxon>Lactobacillales</taxon>
        <taxon>Lactobacillaceae</taxon>
        <taxon>Levilactobacillus</taxon>
    </lineage>
</organism>
<dbReference type="RefSeq" id="WP_125689328.1">
    <property type="nucleotide sequence ID" value="NZ_JBHSSI010000083.1"/>
</dbReference>
<feature type="chain" id="PRO_5046360769" evidence="1">
    <location>
        <begin position="31"/>
        <end position="454"/>
    </location>
</feature>
<accession>A0ABW1TJP5</accession>
<dbReference type="Proteomes" id="UP001596283">
    <property type="component" value="Unassembled WGS sequence"/>
</dbReference>
<proteinExistence type="predicted"/>
<evidence type="ECO:0000256" key="1">
    <source>
        <dbReference type="SAM" id="SignalP"/>
    </source>
</evidence>
<feature type="signal peptide" evidence="1">
    <location>
        <begin position="1"/>
        <end position="30"/>
    </location>
</feature>
<comment type="caution">
    <text evidence="2">The sequence shown here is derived from an EMBL/GenBank/DDBJ whole genome shotgun (WGS) entry which is preliminary data.</text>
</comment>
<sequence>MQSSLKNSLYLGLAVLSLGAVTAVSTSANAASKASIKSDVTMTTAAETRNVESTGTNALYSKPGTVKGAKVVASKTTMKKLADSKKSTDYFRAYRVAVTSKGSVYYKVVTMNGKYRGYIYGGKSTDTFAGGIKTASTTTKATLPTRTTGFHLVNAKKNTLWTAPQNTQYKAKKVSMYGVKDSDTFKVSDAATKTREGSLYYYVTDEQNSAVSGWIFAGTGYSATATTFGGLSTSSAEAAATNDNSVKVVYQNNGSQVGTATWITAKAGTKAGASASADKNAAGSTLAQFATSSVPAGYQLTNATVSTTNATYGNTLYVDVTAAATSKVSLNVESVDNAGVSISSPLTTGALNSSEASVTLNAAGIKALSGTKGATISQDNLGVIASGFSTTFKGTKNYYAANGDAYHYEFTFNPSNFKSDNRVKTYGDTLTASFTAKAVKGAASTTTVDNSWLA</sequence>
<reference evidence="3" key="1">
    <citation type="journal article" date="2019" name="Int. J. Syst. Evol. Microbiol.">
        <title>The Global Catalogue of Microorganisms (GCM) 10K type strain sequencing project: providing services to taxonomists for standard genome sequencing and annotation.</title>
        <authorList>
            <consortium name="The Broad Institute Genomics Platform"/>
            <consortium name="The Broad Institute Genome Sequencing Center for Infectious Disease"/>
            <person name="Wu L."/>
            <person name="Ma J."/>
        </authorList>
    </citation>
    <scope>NUCLEOTIDE SEQUENCE [LARGE SCALE GENOMIC DNA]</scope>
    <source>
        <strain evidence="3">CCM 8908</strain>
    </source>
</reference>
<name>A0ABW1TJP5_9LACO</name>
<dbReference type="EMBL" id="JBHSSI010000083">
    <property type="protein sequence ID" value="MFC6261854.1"/>
    <property type="molecule type" value="Genomic_DNA"/>
</dbReference>
<evidence type="ECO:0000313" key="3">
    <source>
        <dbReference type="Proteomes" id="UP001596283"/>
    </source>
</evidence>
<keyword evidence="1" id="KW-0732">Signal</keyword>